<dbReference type="EMBL" id="PQVH01000008">
    <property type="protein sequence ID" value="TFW71502.1"/>
    <property type="molecule type" value="Genomic_DNA"/>
</dbReference>
<dbReference type="InterPro" id="IPR052726">
    <property type="entry name" value="Phage_Baseplate_Hub"/>
</dbReference>
<sequence length="436" mass="47362">MQIETQPAAAFKISLDNKDITLSFADRLESLTLTENRGPEADQLDIVLLDHDGKLDIPHRGIKLNLAIGWQVSGLIDKGTFIVDDVEHSGTPDKLTMRARSADLRAGLTTQKERSWHNKSVGDIITSIAKENSLKAVIPSDLATQAIQHIDQTNESDVNLLSRLAKMFDALFTVKSGNLLFLKTGTGRSVSGKPLAPVKITRASGDQHRFGVADRDTYTGVKALYNDMAQAIKGEVLIDEGNVSGADLGAAPATTINAKGRVYSLNKLYKTKASAMRAARNKYRDLSEGKSNYGTVTAYYREVGTGKKTPINITAENVNVTKKDALASNAYEPDASMTASADNIKVLRHIYANKANAIRAAKAEYTRLKRGTSTFGLTLALGRPEISPEQPATVSGWKPVIDSTKWIVTQAVHSLNDSAGLITRLEMELKVEEPNE</sequence>
<dbReference type="AlphaFoldDB" id="A0A4Y9VRL2"/>
<keyword evidence="2" id="KW-1185">Reference proteome</keyword>
<comment type="caution">
    <text evidence="1">The sequence shown here is derived from an EMBL/GenBank/DDBJ whole genome shotgun (WGS) entry which is preliminary data.</text>
</comment>
<dbReference type="PANTHER" id="PTHR35862:SF3">
    <property type="entry name" value="FELS-2 PROPHAGE PROTEIN"/>
    <property type="match status" value="1"/>
</dbReference>
<reference evidence="1 2" key="1">
    <citation type="submission" date="2018-02" db="EMBL/GenBank/DDBJ databases">
        <title>A novel lanthanide dependent methylotroph, Methylotenera sp. La3113.</title>
        <authorList>
            <person name="Lv H."/>
            <person name="Tani A."/>
        </authorList>
    </citation>
    <scope>NUCLEOTIDE SEQUENCE [LARGE SCALE GENOMIC DNA]</scope>
    <source>
        <strain evidence="1 2">La3113</strain>
    </source>
</reference>
<dbReference type="SUPFAM" id="SSF69279">
    <property type="entry name" value="Phage tail proteins"/>
    <property type="match status" value="1"/>
</dbReference>
<dbReference type="RefSeq" id="WP_135277047.1">
    <property type="nucleotide sequence ID" value="NZ_PQVH01000008.1"/>
</dbReference>
<name>A0A4Y9VRL2_9PROT</name>
<proteinExistence type="predicted"/>
<organism evidence="1 2">
    <name type="scientific">Methylotenera oryzisoli</name>
    <dbReference type="NCBI Taxonomy" id="2080758"/>
    <lineage>
        <taxon>Bacteria</taxon>
        <taxon>Pseudomonadati</taxon>
        <taxon>Pseudomonadota</taxon>
        <taxon>Betaproteobacteria</taxon>
        <taxon>Nitrosomonadales</taxon>
        <taxon>Methylophilaceae</taxon>
        <taxon>Methylotenera</taxon>
    </lineage>
</organism>
<dbReference type="Proteomes" id="UP000297706">
    <property type="component" value="Unassembled WGS sequence"/>
</dbReference>
<evidence type="ECO:0000313" key="2">
    <source>
        <dbReference type="Proteomes" id="UP000297706"/>
    </source>
</evidence>
<protein>
    <recommendedName>
        <fullName evidence="3">Phage late control D family protein</fullName>
    </recommendedName>
</protein>
<dbReference type="OrthoDB" id="4070623at2"/>
<evidence type="ECO:0000313" key="1">
    <source>
        <dbReference type="EMBL" id="TFW71502.1"/>
    </source>
</evidence>
<dbReference type="Pfam" id="PF05954">
    <property type="entry name" value="Phage_GPD"/>
    <property type="match status" value="1"/>
</dbReference>
<dbReference type="PANTHER" id="PTHR35862">
    <property type="entry name" value="FELS-2 PROPHAGE PROTEIN"/>
    <property type="match status" value="1"/>
</dbReference>
<accession>A0A4Y9VRL2</accession>
<evidence type="ECO:0008006" key="3">
    <source>
        <dbReference type="Google" id="ProtNLM"/>
    </source>
</evidence>
<gene>
    <name evidence="1" type="ORF">C3Y98_05235</name>
</gene>